<dbReference type="PANTHER" id="PTHR42912:SF93">
    <property type="entry name" value="N6-ADENOSINE-METHYLTRANSFERASE TMT1A"/>
    <property type="match status" value="1"/>
</dbReference>
<comment type="caution">
    <text evidence="2">The sequence shown here is derived from an EMBL/GenBank/DDBJ whole genome shotgun (WGS) entry which is preliminary data.</text>
</comment>
<evidence type="ECO:0000313" key="2">
    <source>
        <dbReference type="EMBL" id="TFE24505.1"/>
    </source>
</evidence>
<dbReference type="Gene3D" id="3.40.50.150">
    <property type="entry name" value="Vaccinia Virus protein VP39"/>
    <property type="match status" value="1"/>
</dbReference>
<dbReference type="RefSeq" id="WP_135153149.1">
    <property type="nucleotide sequence ID" value="NZ_SOMN01000025.1"/>
</dbReference>
<keyword evidence="2" id="KW-0808">Transferase</keyword>
<feature type="domain" description="Methyltransferase type 11" evidence="1">
    <location>
        <begin position="41"/>
        <end position="147"/>
    </location>
</feature>
<dbReference type="InterPro" id="IPR013216">
    <property type="entry name" value="Methyltransf_11"/>
</dbReference>
<reference evidence="2 3" key="1">
    <citation type="submission" date="2019-03" db="EMBL/GenBank/DDBJ databases">
        <title>Cohnella endophytica sp. nov., a novel endophytic bacterium isolated from bark of Sonneratia apetala.</title>
        <authorList>
            <person name="Tuo L."/>
        </authorList>
    </citation>
    <scope>NUCLEOTIDE SEQUENCE [LARGE SCALE GENOMIC DNA]</scope>
    <source>
        <strain evidence="2 3">CCTCC AB 208254</strain>
    </source>
</reference>
<dbReference type="OrthoDB" id="9784101at2"/>
<dbReference type="GO" id="GO:0032259">
    <property type="term" value="P:methylation"/>
    <property type="evidence" value="ECO:0007669"/>
    <property type="project" value="UniProtKB-KW"/>
</dbReference>
<keyword evidence="2" id="KW-0489">Methyltransferase</keyword>
<dbReference type="SUPFAM" id="SSF53335">
    <property type="entry name" value="S-adenosyl-L-methionine-dependent methyltransferases"/>
    <property type="match status" value="1"/>
</dbReference>
<dbReference type="AlphaFoldDB" id="A0A4Y8LSU9"/>
<proteinExistence type="predicted"/>
<dbReference type="EMBL" id="SOMN01000025">
    <property type="protein sequence ID" value="TFE24505.1"/>
    <property type="molecule type" value="Genomic_DNA"/>
</dbReference>
<accession>A0A4Y8LSU9</accession>
<name>A0A4Y8LSU9_9BACL</name>
<dbReference type="InterPro" id="IPR050508">
    <property type="entry name" value="Methyltransf_Superfamily"/>
</dbReference>
<dbReference type="Pfam" id="PF08241">
    <property type="entry name" value="Methyltransf_11"/>
    <property type="match status" value="1"/>
</dbReference>
<protein>
    <submittedName>
        <fullName evidence="2">Class I SAM-dependent methyltransferase</fullName>
    </submittedName>
</protein>
<dbReference type="Proteomes" id="UP000297900">
    <property type="component" value="Unassembled WGS sequence"/>
</dbReference>
<organism evidence="2 3">
    <name type="scientific">Cohnella luojiensis</name>
    <dbReference type="NCBI Taxonomy" id="652876"/>
    <lineage>
        <taxon>Bacteria</taxon>
        <taxon>Bacillati</taxon>
        <taxon>Bacillota</taxon>
        <taxon>Bacilli</taxon>
        <taxon>Bacillales</taxon>
        <taxon>Paenibacillaceae</taxon>
        <taxon>Cohnella</taxon>
    </lineage>
</organism>
<dbReference type="InterPro" id="IPR029063">
    <property type="entry name" value="SAM-dependent_MTases_sf"/>
</dbReference>
<dbReference type="GO" id="GO:0008757">
    <property type="term" value="F:S-adenosylmethionine-dependent methyltransferase activity"/>
    <property type="evidence" value="ECO:0007669"/>
    <property type="project" value="InterPro"/>
</dbReference>
<evidence type="ECO:0000259" key="1">
    <source>
        <dbReference type="Pfam" id="PF08241"/>
    </source>
</evidence>
<evidence type="ECO:0000313" key="3">
    <source>
        <dbReference type="Proteomes" id="UP000297900"/>
    </source>
</evidence>
<keyword evidence="3" id="KW-1185">Reference proteome</keyword>
<dbReference type="PANTHER" id="PTHR42912">
    <property type="entry name" value="METHYLTRANSFERASE"/>
    <property type="match status" value="1"/>
</dbReference>
<sequence length="231" mass="26163">MPDHESIYRREASQYHELIAKQPGLKETIEEIKPVSGLDIVDMGAGTGRLTTVLAPEARSIIALDASAAMLEVTGERLRAAGGPRKWSTHVADHRELPLPDQSADLIVSGWSICYLTSMNNPDWERNLEEVIHEIKRVLRPDGTVVILETMGTGFETPNPPDFLLPYYAALVDKYGFSHRWIRTDYEFDDIVQAERLTRFFFGDELANKAVEQNLVRLPECAGIWWKHNDC</sequence>
<gene>
    <name evidence="2" type="ORF">E2980_15740</name>
</gene>
<dbReference type="CDD" id="cd02440">
    <property type="entry name" value="AdoMet_MTases"/>
    <property type="match status" value="1"/>
</dbReference>